<keyword evidence="7" id="KW-0175">Coiled coil</keyword>
<evidence type="ECO:0000256" key="2">
    <source>
        <dbReference type="ARBA" id="ARBA00004240"/>
    </source>
</evidence>
<keyword evidence="4" id="KW-0256">Endoplasmic reticulum</keyword>
<dbReference type="EMBL" id="JBJQOH010000004">
    <property type="protein sequence ID" value="KAL3688006.1"/>
    <property type="molecule type" value="Genomic_DNA"/>
</dbReference>
<name>A0ABD3HAZ7_9MARC</name>
<comment type="caution">
    <text evidence="8">The sequence shown here is derived from an EMBL/GenBank/DDBJ whole genome shotgun (WGS) entry which is preliminary data.</text>
</comment>
<evidence type="ECO:0000256" key="6">
    <source>
        <dbReference type="ARBA" id="ARBA00023136"/>
    </source>
</evidence>
<dbReference type="GO" id="GO:0016020">
    <property type="term" value="C:membrane"/>
    <property type="evidence" value="ECO:0007669"/>
    <property type="project" value="UniProtKB-SubCell"/>
</dbReference>
<organism evidence="8 9">
    <name type="scientific">Riccia sorocarpa</name>
    <dbReference type="NCBI Taxonomy" id="122646"/>
    <lineage>
        <taxon>Eukaryota</taxon>
        <taxon>Viridiplantae</taxon>
        <taxon>Streptophyta</taxon>
        <taxon>Embryophyta</taxon>
        <taxon>Marchantiophyta</taxon>
        <taxon>Marchantiopsida</taxon>
        <taxon>Marchantiidae</taxon>
        <taxon>Marchantiales</taxon>
        <taxon>Ricciaceae</taxon>
        <taxon>Riccia</taxon>
    </lineage>
</organism>
<dbReference type="Gene3D" id="3.40.50.1820">
    <property type="entry name" value="alpha/beta hydrolase"/>
    <property type="match status" value="1"/>
</dbReference>
<dbReference type="Proteomes" id="UP001633002">
    <property type="component" value="Unassembled WGS sequence"/>
</dbReference>
<evidence type="ECO:0000313" key="8">
    <source>
        <dbReference type="EMBL" id="KAL3688006.1"/>
    </source>
</evidence>
<dbReference type="InterPro" id="IPR029058">
    <property type="entry name" value="AB_hydrolase_fold"/>
</dbReference>
<keyword evidence="6" id="KW-0472">Membrane</keyword>
<dbReference type="InterPro" id="IPR052374">
    <property type="entry name" value="SERAC1"/>
</dbReference>
<evidence type="ECO:0000313" key="9">
    <source>
        <dbReference type="Proteomes" id="UP001633002"/>
    </source>
</evidence>
<protein>
    <recommendedName>
        <fullName evidence="10">AB hydrolase-1 domain-containing protein</fullName>
    </recommendedName>
</protein>
<evidence type="ECO:0000256" key="7">
    <source>
        <dbReference type="SAM" id="Coils"/>
    </source>
</evidence>
<evidence type="ECO:0008006" key="10">
    <source>
        <dbReference type="Google" id="ProtNLM"/>
    </source>
</evidence>
<accession>A0ABD3HAZ7</accession>
<evidence type="ECO:0000256" key="5">
    <source>
        <dbReference type="ARBA" id="ARBA00023128"/>
    </source>
</evidence>
<feature type="coiled-coil region" evidence="7">
    <location>
        <begin position="191"/>
        <end position="218"/>
    </location>
</feature>
<dbReference type="AlphaFoldDB" id="A0ABD3HAZ7"/>
<dbReference type="PANTHER" id="PTHR48182">
    <property type="entry name" value="PROTEIN SERAC1"/>
    <property type="match status" value="1"/>
</dbReference>
<keyword evidence="5" id="KW-0496">Mitochondrion</keyword>
<dbReference type="GO" id="GO:0005739">
    <property type="term" value="C:mitochondrion"/>
    <property type="evidence" value="ECO:0007669"/>
    <property type="project" value="UniProtKB-SubCell"/>
</dbReference>
<comment type="subcellular location">
    <subcellularLocation>
        <location evidence="2">Endoplasmic reticulum</location>
    </subcellularLocation>
    <subcellularLocation>
        <location evidence="3">Membrane</location>
    </subcellularLocation>
    <subcellularLocation>
        <location evidence="1">Mitochondrion</location>
    </subcellularLocation>
</comment>
<reference evidence="8 9" key="1">
    <citation type="submission" date="2024-09" db="EMBL/GenBank/DDBJ databases">
        <title>Chromosome-scale assembly of Riccia sorocarpa.</title>
        <authorList>
            <person name="Paukszto L."/>
        </authorList>
    </citation>
    <scope>NUCLEOTIDE SEQUENCE [LARGE SCALE GENOMIC DNA]</scope>
    <source>
        <strain evidence="8">LP-2024</strain>
        <tissue evidence="8">Aerial parts of the thallus</tissue>
    </source>
</reference>
<gene>
    <name evidence="8" type="ORF">R1sor_014315</name>
</gene>
<evidence type="ECO:0000256" key="4">
    <source>
        <dbReference type="ARBA" id="ARBA00022824"/>
    </source>
</evidence>
<evidence type="ECO:0000256" key="1">
    <source>
        <dbReference type="ARBA" id="ARBA00004173"/>
    </source>
</evidence>
<dbReference type="GO" id="GO:0005783">
    <property type="term" value="C:endoplasmic reticulum"/>
    <property type="evidence" value="ECO:0007669"/>
    <property type="project" value="UniProtKB-SubCell"/>
</dbReference>
<evidence type="ECO:0000256" key="3">
    <source>
        <dbReference type="ARBA" id="ARBA00004370"/>
    </source>
</evidence>
<proteinExistence type="predicted"/>
<dbReference type="SUPFAM" id="SSF53474">
    <property type="entry name" value="alpha/beta-Hydrolases"/>
    <property type="match status" value="2"/>
</dbReference>
<sequence length="303" mass="34521">MAAATPKPKVLSDNFYEFCRPENYTVEVIFFHGLQLGDENPRDLYLSTWRTKGSEDQYWPQTFFQKDEFLKDENVKVRALAVRYDASKVKTDKDGRLDEYLIAETFTNTIISRRFKVGLTKGVPVILVGHSFGGLMIKAFLNSAATAARRNNNELLHTFLDNVAGVFFYSTPHSALRDEVVQALFPRDGQYSDLIRLLQQLNKDVARLQQEFERSLRSRQFGKNWGLTEQRAVFESEMTELAGLKSLMIVEEGSGRGNVDTADLIKEDHFDICRPANTESLSFQRLADFIHKQQTRGSASPSS</sequence>
<keyword evidence="9" id="KW-1185">Reference proteome</keyword>
<dbReference type="PANTHER" id="PTHR48182:SF2">
    <property type="entry name" value="PROTEIN SERAC1"/>
    <property type="match status" value="1"/>
</dbReference>